<dbReference type="EMBL" id="SJPO01000018">
    <property type="protein sequence ID" value="TWT65925.1"/>
    <property type="molecule type" value="Genomic_DNA"/>
</dbReference>
<accession>A0A5C5XV53</accession>
<dbReference type="Proteomes" id="UP000318478">
    <property type="component" value="Unassembled WGS sequence"/>
</dbReference>
<evidence type="ECO:0000313" key="2">
    <source>
        <dbReference type="EMBL" id="TWT65925.1"/>
    </source>
</evidence>
<dbReference type="AlphaFoldDB" id="A0A5C5XV53"/>
<keyword evidence="1" id="KW-0732">Signal</keyword>
<sequence length="172" mass="18447" precursor="true">MALKSSLALAACLVCQICVGGEPADPTPSLHVGDPVLLELTGKPAVALLRLQGSRAFEAVKNEEFRFCVPLEGTVVAIGKAGEVLLQHQTTPPRATEKSRLVTVAVHIDSSRVEPASAYGPVDSPDRLKGLTELAKQVGELQVRQSKLPKVRLDSMEGVRLCAWEMVEEVVE</sequence>
<comment type="caution">
    <text evidence="2">The sequence shown here is derived from an EMBL/GenBank/DDBJ whole genome shotgun (WGS) entry which is preliminary data.</text>
</comment>
<organism evidence="2 3">
    <name type="scientific">Posidoniimonas polymericola</name>
    <dbReference type="NCBI Taxonomy" id="2528002"/>
    <lineage>
        <taxon>Bacteria</taxon>
        <taxon>Pseudomonadati</taxon>
        <taxon>Planctomycetota</taxon>
        <taxon>Planctomycetia</taxon>
        <taxon>Pirellulales</taxon>
        <taxon>Lacipirellulaceae</taxon>
        <taxon>Posidoniimonas</taxon>
    </lineage>
</organism>
<reference evidence="2 3" key="1">
    <citation type="submission" date="2019-02" db="EMBL/GenBank/DDBJ databases">
        <title>Deep-cultivation of Planctomycetes and their phenomic and genomic characterization uncovers novel biology.</title>
        <authorList>
            <person name="Wiegand S."/>
            <person name="Jogler M."/>
            <person name="Boedeker C."/>
            <person name="Pinto D."/>
            <person name="Vollmers J."/>
            <person name="Rivas-Marin E."/>
            <person name="Kohn T."/>
            <person name="Peeters S.H."/>
            <person name="Heuer A."/>
            <person name="Rast P."/>
            <person name="Oberbeckmann S."/>
            <person name="Bunk B."/>
            <person name="Jeske O."/>
            <person name="Meyerdierks A."/>
            <person name="Storesund J.E."/>
            <person name="Kallscheuer N."/>
            <person name="Luecker S."/>
            <person name="Lage O.M."/>
            <person name="Pohl T."/>
            <person name="Merkel B.J."/>
            <person name="Hornburger P."/>
            <person name="Mueller R.-W."/>
            <person name="Bruemmer F."/>
            <person name="Labrenz M."/>
            <person name="Spormann A.M."/>
            <person name="Op Den Camp H."/>
            <person name="Overmann J."/>
            <person name="Amann R."/>
            <person name="Jetten M.S.M."/>
            <person name="Mascher T."/>
            <person name="Medema M.H."/>
            <person name="Devos D.P."/>
            <person name="Kaster A.-K."/>
            <person name="Ovreas L."/>
            <person name="Rohde M."/>
            <person name="Galperin M.Y."/>
            <person name="Jogler C."/>
        </authorList>
    </citation>
    <scope>NUCLEOTIDE SEQUENCE [LARGE SCALE GENOMIC DNA]</scope>
    <source>
        <strain evidence="2 3">Pla123a</strain>
    </source>
</reference>
<gene>
    <name evidence="2" type="ORF">Pla123a_48360</name>
</gene>
<feature type="signal peptide" evidence="1">
    <location>
        <begin position="1"/>
        <end position="20"/>
    </location>
</feature>
<name>A0A5C5XV53_9BACT</name>
<feature type="chain" id="PRO_5022708975" evidence="1">
    <location>
        <begin position="21"/>
        <end position="172"/>
    </location>
</feature>
<proteinExistence type="predicted"/>
<protein>
    <submittedName>
        <fullName evidence="2">Uncharacterized protein</fullName>
    </submittedName>
</protein>
<evidence type="ECO:0000256" key="1">
    <source>
        <dbReference type="SAM" id="SignalP"/>
    </source>
</evidence>
<evidence type="ECO:0000313" key="3">
    <source>
        <dbReference type="Proteomes" id="UP000318478"/>
    </source>
</evidence>
<keyword evidence="3" id="KW-1185">Reference proteome</keyword>